<proteinExistence type="predicted"/>
<sequence length="250" mass="27900">MSYPPALKTAPRPVASVQQPPPARNATCTRRAKTERHGAAATTAAGTLVSQTAPLSEVKADTRHATTPRRDPPWKSDARRSKGGRETFRKEKRRGEAPDPDGVSEDSSFDSDSTSCEDSEPGEVMDLTAATQAQAGTTFMTLRPFINSNTLGGFDPRATLRERVHWWERSANMASQGGWATKTRIQELKLKLPVSAREWFNQLPKRVSRDWKELSSAFRKRYCKARSSYSERDFTMEMKSSETPLDFSTA</sequence>
<reference evidence="2 3" key="1">
    <citation type="submission" date="2024-09" db="EMBL/GenBank/DDBJ databases">
        <title>Genome sequencing and assembly of Phytophthora oleae, isolate VK10A, causative agent of rot of olive drupes.</title>
        <authorList>
            <person name="Conti Taguali S."/>
            <person name="Riolo M."/>
            <person name="La Spada F."/>
            <person name="Cacciola S.O."/>
            <person name="Dionisio G."/>
        </authorList>
    </citation>
    <scope>NUCLEOTIDE SEQUENCE [LARGE SCALE GENOMIC DNA]</scope>
    <source>
        <strain evidence="2 3">VK10A</strain>
    </source>
</reference>
<accession>A0ABD3EYN1</accession>
<protein>
    <recommendedName>
        <fullName evidence="4">Retrotransposon gag domain-containing protein</fullName>
    </recommendedName>
</protein>
<feature type="compositionally biased region" description="Basic and acidic residues" evidence="1">
    <location>
        <begin position="58"/>
        <end position="97"/>
    </location>
</feature>
<feature type="compositionally biased region" description="Acidic residues" evidence="1">
    <location>
        <begin position="98"/>
        <end position="123"/>
    </location>
</feature>
<keyword evidence="3" id="KW-1185">Reference proteome</keyword>
<dbReference type="AlphaFoldDB" id="A0ABD3EYN1"/>
<evidence type="ECO:0008006" key="4">
    <source>
        <dbReference type="Google" id="ProtNLM"/>
    </source>
</evidence>
<organism evidence="2 3">
    <name type="scientific">Phytophthora oleae</name>
    <dbReference type="NCBI Taxonomy" id="2107226"/>
    <lineage>
        <taxon>Eukaryota</taxon>
        <taxon>Sar</taxon>
        <taxon>Stramenopiles</taxon>
        <taxon>Oomycota</taxon>
        <taxon>Peronosporomycetes</taxon>
        <taxon>Peronosporales</taxon>
        <taxon>Peronosporaceae</taxon>
        <taxon>Phytophthora</taxon>
    </lineage>
</organism>
<comment type="caution">
    <text evidence="2">The sequence shown here is derived from an EMBL/GenBank/DDBJ whole genome shotgun (WGS) entry which is preliminary data.</text>
</comment>
<feature type="region of interest" description="Disordered" evidence="1">
    <location>
        <begin position="1"/>
        <end position="123"/>
    </location>
</feature>
<dbReference type="Proteomes" id="UP001632037">
    <property type="component" value="Unassembled WGS sequence"/>
</dbReference>
<evidence type="ECO:0000256" key="1">
    <source>
        <dbReference type="SAM" id="MobiDB-lite"/>
    </source>
</evidence>
<dbReference type="EMBL" id="JBIMZQ010000055">
    <property type="protein sequence ID" value="KAL3658269.1"/>
    <property type="molecule type" value="Genomic_DNA"/>
</dbReference>
<gene>
    <name evidence="2" type="ORF">V7S43_016658</name>
</gene>
<evidence type="ECO:0000313" key="3">
    <source>
        <dbReference type="Proteomes" id="UP001632037"/>
    </source>
</evidence>
<name>A0ABD3EYN1_9STRA</name>
<evidence type="ECO:0000313" key="2">
    <source>
        <dbReference type="EMBL" id="KAL3658269.1"/>
    </source>
</evidence>